<keyword evidence="3" id="KW-1185">Reference proteome</keyword>
<feature type="region of interest" description="Disordered" evidence="1">
    <location>
        <begin position="443"/>
        <end position="530"/>
    </location>
</feature>
<dbReference type="InParanoid" id="A0A1Y1USJ3"/>
<feature type="compositionally biased region" description="Low complexity" evidence="1">
    <location>
        <begin position="482"/>
        <end position="504"/>
    </location>
</feature>
<name>A0A1Y1USJ3_9TREE</name>
<feature type="compositionally biased region" description="Acidic residues" evidence="1">
    <location>
        <begin position="461"/>
        <end position="471"/>
    </location>
</feature>
<reference evidence="2 3" key="1">
    <citation type="submission" date="2017-03" db="EMBL/GenBank/DDBJ databases">
        <title>Widespread Adenine N6-methylation of Active Genes in Fungi.</title>
        <authorList>
            <consortium name="DOE Joint Genome Institute"/>
            <person name="Mondo S.J."/>
            <person name="Dannebaum R.O."/>
            <person name="Kuo R.C."/>
            <person name="Louie K.B."/>
            <person name="Bewick A.J."/>
            <person name="Labutti K."/>
            <person name="Haridas S."/>
            <person name="Kuo A."/>
            <person name="Salamov A."/>
            <person name="Ahrendt S.R."/>
            <person name="Lau R."/>
            <person name="Bowen B.P."/>
            <person name="Lipzen A."/>
            <person name="Sullivan W."/>
            <person name="Andreopoulos W.B."/>
            <person name="Clum A."/>
            <person name="Lindquist E."/>
            <person name="Daum C."/>
            <person name="Northen T.R."/>
            <person name="Ramamoorthy G."/>
            <person name="Schmitz R.J."/>
            <person name="Gryganskyi A."/>
            <person name="Culley D."/>
            <person name="Magnuson J."/>
            <person name="James T.Y."/>
            <person name="O'Malley M.A."/>
            <person name="Stajich J.E."/>
            <person name="Spatafora J.W."/>
            <person name="Visel A."/>
            <person name="Grigoriev I.V."/>
        </authorList>
    </citation>
    <scope>NUCLEOTIDE SEQUENCE [LARGE SCALE GENOMIC DNA]</scope>
    <source>
        <strain evidence="2 3">NRRL Y-17943</strain>
    </source>
</reference>
<evidence type="ECO:0000256" key="1">
    <source>
        <dbReference type="SAM" id="MobiDB-lite"/>
    </source>
</evidence>
<comment type="caution">
    <text evidence="2">The sequence shown here is derived from an EMBL/GenBank/DDBJ whole genome shotgun (WGS) entry which is preliminary data.</text>
</comment>
<dbReference type="AlphaFoldDB" id="A0A1Y1USJ3"/>
<dbReference type="GeneID" id="33556044"/>
<feature type="compositionally biased region" description="Low complexity" evidence="1">
    <location>
        <begin position="446"/>
        <end position="460"/>
    </location>
</feature>
<sequence length="530" mass="53202">MAGISAEYSTTTSSCESQLVQSEGCSGENCPSQGAAPPPYTKRDTTITASASHATMIYKRNRIEKPDVNAAAVKRAEGIDTSTTVSWSTITLTTDDCGAGHASSAYASQVPASSGSSGMAGASSQSGSAAVPSVASSSAAPLVSTSTAAISQEPSQGLGPPQGFTRRKREGAPVTVTVTSLTYATLTTACSSSSAPLSSSAPVLCPCTSTALINPQSTSSGQWQGDAPGPSAIARRRGVIGRYNRREQAPMSLCPCQGMSAVDASYSASASHSVSVSVSAGASGSGGAALSGGASASGSGSAALSGGASMSGVLISQVVCTGLGCPSQGAAPPPGRRDTEPQVTGRLMIRNEPGGYKNGSCTTSGCPTQTYDIEHELPIESHSSHSSWIWPGMAKRAWEAWTYESPNSARVGRALPPQDTGPILRRNVPTGVCTSTTWITTDNCGAQTSTAAPEPSASTSWDDDECDDDETSTSAYPSSGMAGISAVSSGPSISSTAAEASSSAPLISDQPDDGPSQGAAPPPASLMRIR</sequence>
<accession>A0A1Y1USJ3</accession>
<feature type="region of interest" description="Disordered" evidence="1">
    <location>
        <begin position="108"/>
        <end position="129"/>
    </location>
</feature>
<dbReference type="RefSeq" id="XP_021874183.1">
    <property type="nucleotide sequence ID" value="XM_022014236.1"/>
</dbReference>
<dbReference type="Proteomes" id="UP000193218">
    <property type="component" value="Unassembled WGS sequence"/>
</dbReference>
<feature type="region of interest" description="Disordered" evidence="1">
    <location>
        <begin position="146"/>
        <end position="171"/>
    </location>
</feature>
<gene>
    <name evidence="2" type="ORF">BD324DRAFT_611031</name>
</gene>
<evidence type="ECO:0000313" key="3">
    <source>
        <dbReference type="Proteomes" id="UP000193218"/>
    </source>
</evidence>
<feature type="compositionally biased region" description="Low complexity" evidence="1">
    <location>
        <begin position="110"/>
        <end position="129"/>
    </location>
</feature>
<evidence type="ECO:0000313" key="2">
    <source>
        <dbReference type="EMBL" id="ORX40504.1"/>
    </source>
</evidence>
<feature type="compositionally biased region" description="Polar residues" evidence="1">
    <location>
        <begin position="22"/>
        <end position="32"/>
    </location>
</feature>
<feature type="region of interest" description="Disordered" evidence="1">
    <location>
        <begin position="22"/>
        <end position="44"/>
    </location>
</feature>
<proteinExistence type="predicted"/>
<protein>
    <submittedName>
        <fullName evidence="2">Uncharacterized protein</fullName>
    </submittedName>
</protein>
<dbReference type="EMBL" id="NBSH01000001">
    <property type="protein sequence ID" value="ORX40504.1"/>
    <property type="molecule type" value="Genomic_DNA"/>
</dbReference>
<organism evidence="2 3">
    <name type="scientific">Kockovaella imperatae</name>
    <dbReference type="NCBI Taxonomy" id="4999"/>
    <lineage>
        <taxon>Eukaryota</taxon>
        <taxon>Fungi</taxon>
        <taxon>Dikarya</taxon>
        <taxon>Basidiomycota</taxon>
        <taxon>Agaricomycotina</taxon>
        <taxon>Tremellomycetes</taxon>
        <taxon>Tremellales</taxon>
        <taxon>Cuniculitremaceae</taxon>
        <taxon>Kockovaella</taxon>
    </lineage>
</organism>